<dbReference type="Pfam" id="PF13588">
    <property type="entry name" value="HSDR_N_2"/>
    <property type="match status" value="1"/>
</dbReference>
<name>A0ABV6FXX6_9BACT</name>
<proteinExistence type="predicted"/>
<feature type="domain" description="Type I restriction enzyme R protein N-terminal" evidence="1">
    <location>
        <begin position="44"/>
        <end position="153"/>
    </location>
</feature>
<dbReference type="EMBL" id="JBHLWI010000083">
    <property type="protein sequence ID" value="MFC0264647.1"/>
    <property type="molecule type" value="Genomic_DNA"/>
</dbReference>
<evidence type="ECO:0000313" key="3">
    <source>
        <dbReference type="Proteomes" id="UP001589797"/>
    </source>
</evidence>
<organism evidence="2 3">
    <name type="scientific">Fontibacter flavus</name>
    <dbReference type="NCBI Taxonomy" id="654838"/>
    <lineage>
        <taxon>Bacteria</taxon>
        <taxon>Pseudomonadati</taxon>
        <taxon>Bacteroidota</taxon>
        <taxon>Cytophagia</taxon>
        <taxon>Cytophagales</taxon>
        <taxon>Cyclobacteriaceae</taxon>
        <taxon>Fontibacter</taxon>
    </lineage>
</organism>
<protein>
    <submittedName>
        <fullName evidence="2">Type I restriction enzyme HsdR N-terminal domain-containing protein</fullName>
    </submittedName>
</protein>
<comment type="caution">
    <text evidence="2">The sequence shown here is derived from an EMBL/GenBank/DDBJ whole genome shotgun (WGS) entry which is preliminary data.</text>
</comment>
<dbReference type="Proteomes" id="UP001589797">
    <property type="component" value="Unassembled WGS sequence"/>
</dbReference>
<sequence length="156" mass="18081">MIADRYAYLQTSLNFPEFDFRIQEDAGKLSIFDSLRKKFLILTPEEWVRQHMILFLIHYEGYPKSLFSLEKGLVYNQVQKRSDILVLNRTGSPFLLIECKAPDIILSQKTVEQVCVYNKSIQAPHIGITNGLKHLFLTFDNVIDQYVQVGALPKFP</sequence>
<evidence type="ECO:0000259" key="1">
    <source>
        <dbReference type="Pfam" id="PF13588"/>
    </source>
</evidence>
<accession>A0ABV6FXX6</accession>
<dbReference type="InterPro" id="IPR029464">
    <property type="entry name" value="HSDR_N"/>
</dbReference>
<dbReference type="RefSeq" id="WP_382389220.1">
    <property type="nucleotide sequence ID" value="NZ_JBHLWI010000083.1"/>
</dbReference>
<keyword evidence="3" id="KW-1185">Reference proteome</keyword>
<reference evidence="2 3" key="1">
    <citation type="submission" date="2024-09" db="EMBL/GenBank/DDBJ databases">
        <authorList>
            <person name="Sun Q."/>
            <person name="Mori K."/>
        </authorList>
    </citation>
    <scope>NUCLEOTIDE SEQUENCE [LARGE SCALE GENOMIC DNA]</scope>
    <source>
        <strain evidence="2 3">CCM 7650</strain>
    </source>
</reference>
<evidence type="ECO:0000313" key="2">
    <source>
        <dbReference type="EMBL" id="MFC0264647.1"/>
    </source>
</evidence>
<gene>
    <name evidence="2" type="ORF">ACFFIP_18315</name>
</gene>